<dbReference type="InterPro" id="IPR052025">
    <property type="entry name" value="Xyloglucanase_GH74"/>
</dbReference>
<dbReference type="Gene3D" id="2.60.40.4070">
    <property type="match status" value="1"/>
</dbReference>
<dbReference type="AlphaFoldDB" id="A0A0S7WL02"/>
<dbReference type="Gene3D" id="2.130.10.10">
    <property type="entry name" value="YVTN repeat-like/Quinoprotein amine dehydrogenase"/>
    <property type="match status" value="2"/>
</dbReference>
<evidence type="ECO:0000313" key="2">
    <source>
        <dbReference type="EMBL" id="KPJ50850.1"/>
    </source>
</evidence>
<dbReference type="NCBIfam" id="TIGR04183">
    <property type="entry name" value="Por_Secre_tail"/>
    <property type="match status" value="1"/>
</dbReference>
<organism evidence="2 3">
    <name type="scientific">candidate division TA06 bacterium DG_26</name>
    <dbReference type="NCBI Taxonomy" id="1703771"/>
    <lineage>
        <taxon>Bacteria</taxon>
        <taxon>Bacteria division TA06</taxon>
    </lineage>
</organism>
<dbReference type="PANTHER" id="PTHR43739:SF5">
    <property type="entry name" value="EXO-ALPHA-SIALIDASE"/>
    <property type="match status" value="1"/>
</dbReference>
<evidence type="ECO:0000259" key="1">
    <source>
        <dbReference type="Pfam" id="PF13860"/>
    </source>
</evidence>
<reference evidence="2 3" key="1">
    <citation type="journal article" date="2015" name="Microbiome">
        <title>Genomic resolution of linkages in carbon, nitrogen, and sulfur cycling among widespread estuary sediment bacteria.</title>
        <authorList>
            <person name="Baker B.J."/>
            <person name="Lazar C.S."/>
            <person name="Teske A.P."/>
            <person name="Dick G.J."/>
        </authorList>
    </citation>
    <scope>NUCLEOTIDE SEQUENCE [LARGE SCALE GENOMIC DNA]</scope>
    <source>
        <strain evidence="2">DG_26</strain>
    </source>
</reference>
<accession>A0A0S7WL02</accession>
<dbReference type="EMBL" id="LIZT01000011">
    <property type="protein sequence ID" value="KPJ50850.1"/>
    <property type="molecule type" value="Genomic_DNA"/>
</dbReference>
<comment type="caution">
    <text evidence="2">The sequence shown here is derived from an EMBL/GenBank/DDBJ whole genome shotgun (WGS) entry which is preliminary data.</text>
</comment>
<dbReference type="Pfam" id="PF13860">
    <property type="entry name" value="FlgD_ig"/>
    <property type="match status" value="1"/>
</dbReference>
<gene>
    <name evidence="2" type="ORF">AMJ40_01695</name>
</gene>
<dbReference type="InterPro" id="IPR026444">
    <property type="entry name" value="Secre_tail"/>
</dbReference>
<dbReference type="InterPro" id="IPR015943">
    <property type="entry name" value="WD40/YVTN_repeat-like_dom_sf"/>
</dbReference>
<dbReference type="InterPro" id="IPR025965">
    <property type="entry name" value="FlgD/Vpr_Ig-like"/>
</dbReference>
<dbReference type="SUPFAM" id="SSF110296">
    <property type="entry name" value="Oligoxyloglucan reducing end-specific cellobiohydrolase"/>
    <property type="match status" value="1"/>
</dbReference>
<dbReference type="GO" id="GO:0010411">
    <property type="term" value="P:xyloglucan metabolic process"/>
    <property type="evidence" value="ECO:0007669"/>
    <property type="project" value="TreeGrafter"/>
</dbReference>
<protein>
    <recommendedName>
        <fullName evidence="1">FlgD/Vpr Ig-like domain-containing protein</fullName>
    </recommendedName>
</protein>
<proteinExistence type="predicted"/>
<dbReference type="PANTHER" id="PTHR43739">
    <property type="entry name" value="XYLOGLUCANASE (EUROFUNG)"/>
    <property type="match status" value="1"/>
</dbReference>
<dbReference type="Proteomes" id="UP000051124">
    <property type="component" value="Unassembled WGS sequence"/>
</dbReference>
<evidence type="ECO:0000313" key="3">
    <source>
        <dbReference type="Proteomes" id="UP000051124"/>
    </source>
</evidence>
<name>A0A0S7WL02_UNCT6</name>
<feature type="domain" description="FlgD/Vpr Ig-like" evidence="1">
    <location>
        <begin position="245"/>
        <end position="301"/>
    </location>
</feature>
<sequence>MAIDHNDPSTVYGGGLHFQHPGQLSVAVAKTSDAQSGNWTITPLIACSGYIYALSVHPSNSAIVYAGGYYTEAGHRRVACFRSTDYGLNWEDASSGIDDSHSPVYDLLIHPVTSNIVYAATAGGIYRSTDGGWTWSNTDCEFSPVYALAIETSPSLTLFAGAETGVYRSSDGGVVWSGMNQGLAISQVTSIAVQPASGERVYAGTRGAGLYGLNLIGIEESRSFIIPEDSPRLYQTFPNPFSTLCTIRYSLPAPAEVRLSIYDNDGRLVRRLVQGMVNTGIHSIHWDGRDPHGRSLASSVYFCELRSGDFSVVKKMLLVR</sequence>